<dbReference type="STRING" id="307972.A0A2G8L9J8"/>
<organism evidence="6 7">
    <name type="scientific">Stichopus japonicus</name>
    <name type="common">Sea cucumber</name>
    <dbReference type="NCBI Taxonomy" id="307972"/>
    <lineage>
        <taxon>Eukaryota</taxon>
        <taxon>Metazoa</taxon>
        <taxon>Echinodermata</taxon>
        <taxon>Eleutherozoa</taxon>
        <taxon>Echinozoa</taxon>
        <taxon>Holothuroidea</taxon>
        <taxon>Aspidochirotacea</taxon>
        <taxon>Aspidochirotida</taxon>
        <taxon>Stichopodidae</taxon>
        <taxon>Apostichopus</taxon>
    </lineage>
</organism>
<accession>A0A2G8L9J8</accession>
<feature type="region of interest" description="Disordered" evidence="5">
    <location>
        <begin position="266"/>
        <end position="289"/>
    </location>
</feature>
<evidence type="ECO:0000256" key="1">
    <source>
        <dbReference type="ARBA" id="ARBA00023040"/>
    </source>
</evidence>
<feature type="compositionally biased region" description="Basic and acidic residues" evidence="5">
    <location>
        <begin position="224"/>
        <end position="243"/>
    </location>
</feature>
<dbReference type="PANTHER" id="PTHR10519">
    <property type="entry name" value="GABA-B RECEPTOR"/>
    <property type="match status" value="1"/>
</dbReference>
<feature type="region of interest" description="Disordered" evidence="5">
    <location>
        <begin position="211"/>
        <end position="243"/>
    </location>
</feature>
<keyword evidence="2" id="KW-0675">Receptor</keyword>
<keyword evidence="1" id="KW-0297">G-protein coupled receptor</keyword>
<evidence type="ECO:0000313" key="6">
    <source>
        <dbReference type="EMBL" id="PIK56929.1"/>
    </source>
</evidence>
<dbReference type="GO" id="GO:0038039">
    <property type="term" value="C:G protein-coupled receptor heterodimeric complex"/>
    <property type="evidence" value="ECO:0007669"/>
    <property type="project" value="TreeGrafter"/>
</dbReference>
<sequence>MDADCMSRGSKPAYKVGFYGDDKVWVLPYWYRNNWWQLQDDKVDCSEEEMSQIVESSLILGIDVSAISPLDRTTVAGTTPAEFLAEIGTRLYYPRYNAYTANNYMAYTYDSVWAIGLALNYTAKMLLDSNETKHLEDFTYMDNELYNHLFDGLAKVDFFGASGDVSYSNGERLGNSDVTQLRDTKTTDAHTELPRFTKSTDDLTELPRFTKSTDDLTELPKLTKPTDAHTELPKLTKPTDAHTELPRFTKSTDDLTELPRFTKSIDDLTESQNSKPTDAHTELPKLTTY</sequence>
<dbReference type="InterPro" id="IPR002455">
    <property type="entry name" value="GPCR3_GABA-B"/>
</dbReference>
<keyword evidence="3" id="KW-0325">Glycoprotein</keyword>
<evidence type="ECO:0008006" key="8">
    <source>
        <dbReference type="Google" id="ProtNLM"/>
    </source>
</evidence>
<dbReference type="EMBL" id="MRZV01000159">
    <property type="protein sequence ID" value="PIK56929.1"/>
    <property type="molecule type" value="Genomic_DNA"/>
</dbReference>
<evidence type="ECO:0000256" key="4">
    <source>
        <dbReference type="ARBA" id="ARBA00023224"/>
    </source>
</evidence>
<dbReference type="Gene3D" id="3.40.50.2300">
    <property type="match status" value="1"/>
</dbReference>
<protein>
    <recommendedName>
        <fullName evidence="8">Receptor ligand binding region domain-containing protein</fullName>
    </recommendedName>
</protein>
<evidence type="ECO:0000256" key="2">
    <source>
        <dbReference type="ARBA" id="ARBA00023170"/>
    </source>
</evidence>
<keyword evidence="7" id="KW-1185">Reference proteome</keyword>
<dbReference type="AlphaFoldDB" id="A0A2G8L9J8"/>
<dbReference type="PANTHER" id="PTHR10519:SF20">
    <property type="entry name" value="G-PROTEIN COUPLED RECEPTOR 156-RELATED"/>
    <property type="match status" value="1"/>
</dbReference>
<dbReference type="OrthoDB" id="411630at2759"/>
<evidence type="ECO:0000256" key="3">
    <source>
        <dbReference type="ARBA" id="ARBA00023180"/>
    </source>
</evidence>
<evidence type="ECO:0000256" key="5">
    <source>
        <dbReference type="SAM" id="MobiDB-lite"/>
    </source>
</evidence>
<dbReference type="GO" id="GO:0007214">
    <property type="term" value="P:gamma-aminobutyric acid signaling pathway"/>
    <property type="evidence" value="ECO:0007669"/>
    <property type="project" value="TreeGrafter"/>
</dbReference>
<dbReference type="GO" id="GO:0004965">
    <property type="term" value="F:G protein-coupled GABA receptor activity"/>
    <property type="evidence" value="ECO:0007669"/>
    <property type="project" value="InterPro"/>
</dbReference>
<keyword evidence="4" id="KW-0807">Transducer</keyword>
<dbReference type="SUPFAM" id="SSF53822">
    <property type="entry name" value="Periplasmic binding protein-like I"/>
    <property type="match status" value="1"/>
</dbReference>
<dbReference type="InterPro" id="IPR028082">
    <property type="entry name" value="Peripla_BP_I"/>
</dbReference>
<proteinExistence type="predicted"/>
<dbReference type="Proteomes" id="UP000230750">
    <property type="component" value="Unassembled WGS sequence"/>
</dbReference>
<evidence type="ECO:0000313" key="7">
    <source>
        <dbReference type="Proteomes" id="UP000230750"/>
    </source>
</evidence>
<comment type="caution">
    <text evidence="6">The sequence shown here is derived from an EMBL/GenBank/DDBJ whole genome shotgun (WGS) entry which is preliminary data.</text>
</comment>
<reference evidence="6 7" key="1">
    <citation type="journal article" date="2017" name="PLoS Biol.">
        <title>The sea cucumber genome provides insights into morphological evolution and visceral regeneration.</title>
        <authorList>
            <person name="Zhang X."/>
            <person name="Sun L."/>
            <person name="Yuan J."/>
            <person name="Sun Y."/>
            <person name="Gao Y."/>
            <person name="Zhang L."/>
            <person name="Li S."/>
            <person name="Dai H."/>
            <person name="Hamel J.F."/>
            <person name="Liu C."/>
            <person name="Yu Y."/>
            <person name="Liu S."/>
            <person name="Lin W."/>
            <person name="Guo K."/>
            <person name="Jin S."/>
            <person name="Xu P."/>
            <person name="Storey K.B."/>
            <person name="Huan P."/>
            <person name="Zhang T."/>
            <person name="Zhou Y."/>
            <person name="Zhang J."/>
            <person name="Lin C."/>
            <person name="Li X."/>
            <person name="Xing L."/>
            <person name="Huo D."/>
            <person name="Sun M."/>
            <person name="Wang L."/>
            <person name="Mercier A."/>
            <person name="Li F."/>
            <person name="Yang H."/>
            <person name="Xiang J."/>
        </authorList>
    </citation>
    <scope>NUCLEOTIDE SEQUENCE [LARGE SCALE GENOMIC DNA]</scope>
    <source>
        <strain evidence="6">Shaxun</strain>
        <tissue evidence="6">Muscle</tissue>
    </source>
</reference>
<name>A0A2G8L9J8_STIJA</name>
<gene>
    <name evidence="6" type="ORF">BSL78_06130</name>
</gene>